<sequence>MAVHVQQYVVAWECLSRPNSSHWKAYSPVVSQILEKAFQNKLTQVLLGDADPSLSRFRISLTSMTQICEVREEASPVRRMLYPRSSPAGQGIRWDWLGDRFSEWNEYSMDAQIAIEKAWSSGLQTLDLSKTCSVPYIINYCNLTQVRKDTGFVRSIRRVQQATYPAALKHEVPIEIIPQAAVKIEQEPVKSSGSSGKPNWLSNMIMNVVKSPSKSAVDQKSQKLRRNSTEQSSDDCPQDSSSNRRRKESRIALRVERRMSRSSSLDTVSTCLSQDSIKPPHNSMRSTNAY</sequence>
<dbReference type="Gene3D" id="3.30.720.50">
    <property type="match status" value="2"/>
</dbReference>
<dbReference type="GO" id="GO:0005737">
    <property type="term" value="C:cytoplasm"/>
    <property type="evidence" value="ECO:0007669"/>
    <property type="project" value="UniProtKB-SubCell"/>
</dbReference>
<dbReference type="GO" id="GO:0061630">
    <property type="term" value="F:ubiquitin protein ligase activity"/>
    <property type="evidence" value="ECO:0007669"/>
    <property type="project" value="UniProtKB-UniRule"/>
</dbReference>
<feature type="domain" description="WWE" evidence="3">
    <location>
        <begin position="1"/>
        <end position="79"/>
    </location>
</feature>
<keyword evidence="5" id="KW-1185">Reference proteome</keyword>
<keyword evidence="1" id="KW-0863">Zinc-finger</keyword>
<evidence type="ECO:0000256" key="1">
    <source>
        <dbReference type="RuleBase" id="RU367105"/>
    </source>
</evidence>
<comment type="subcellular location">
    <subcellularLocation>
        <location evidence="1">Cytoplasm</location>
    </subcellularLocation>
</comment>
<dbReference type="Pfam" id="PF02825">
    <property type="entry name" value="WWE"/>
    <property type="match status" value="2"/>
</dbReference>
<feature type="domain" description="WWE" evidence="3">
    <location>
        <begin position="80"/>
        <end position="158"/>
    </location>
</feature>
<keyword evidence="1" id="KW-0479">Metal-binding</keyword>
<dbReference type="InterPro" id="IPR018123">
    <property type="entry name" value="WWE-dom_subgr"/>
</dbReference>
<comment type="catalytic activity">
    <reaction evidence="1">
        <text>S-ubiquitinyl-[E2 ubiquitin-conjugating enzyme]-L-cysteine + [acceptor protein]-L-lysine = [E2 ubiquitin-conjugating enzyme]-L-cysteine + N(6)-ubiquitinyl-[acceptor protein]-L-lysine.</text>
        <dbReference type="EC" id="2.3.2.27"/>
    </reaction>
</comment>
<comment type="caution">
    <text evidence="4">The sequence shown here is derived from an EMBL/GenBank/DDBJ whole genome shotgun (WGS) entry which is preliminary data.</text>
</comment>
<dbReference type="OrthoDB" id="2449614at2759"/>
<dbReference type="EMBL" id="CAKKLH010000341">
    <property type="protein sequence ID" value="CAH0113516.1"/>
    <property type="molecule type" value="Genomic_DNA"/>
</dbReference>
<comment type="similarity">
    <text evidence="1">Belongs to the Deltex family.</text>
</comment>
<dbReference type="InterPro" id="IPR004170">
    <property type="entry name" value="WWE_dom"/>
</dbReference>
<dbReference type="GO" id="GO:0007219">
    <property type="term" value="P:Notch signaling pathway"/>
    <property type="evidence" value="ECO:0007669"/>
    <property type="project" value="InterPro"/>
</dbReference>
<comment type="pathway">
    <text evidence="1">Protein modification; protein ubiquitination.</text>
</comment>
<evidence type="ECO:0000259" key="3">
    <source>
        <dbReference type="PROSITE" id="PS50918"/>
    </source>
</evidence>
<dbReference type="InterPro" id="IPR039398">
    <property type="entry name" value="Deltex_fam"/>
</dbReference>
<feature type="compositionally biased region" description="Basic and acidic residues" evidence="2">
    <location>
        <begin position="249"/>
        <end position="259"/>
    </location>
</feature>
<reference evidence="4" key="1">
    <citation type="submission" date="2021-11" db="EMBL/GenBank/DDBJ databases">
        <authorList>
            <person name="Schell T."/>
        </authorList>
    </citation>
    <scope>NUCLEOTIDE SEQUENCE</scope>
    <source>
        <strain evidence="4">M5</strain>
    </source>
</reference>
<gene>
    <name evidence="4" type="ORF">DGAL_LOCUS17413</name>
</gene>
<keyword evidence="1" id="KW-0963">Cytoplasm</keyword>
<keyword evidence="1" id="KW-0808">Transferase</keyword>
<dbReference type="AlphaFoldDB" id="A0A8J2WP47"/>
<accession>A0A8J2WP47</accession>
<feature type="region of interest" description="Disordered" evidence="2">
    <location>
        <begin position="211"/>
        <end position="290"/>
    </location>
</feature>
<dbReference type="EC" id="2.3.2.27" evidence="1"/>
<feature type="compositionally biased region" description="Polar residues" evidence="2">
    <location>
        <begin position="261"/>
        <end position="276"/>
    </location>
</feature>
<evidence type="ECO:0000313" key="4">
    <source>
        <dbReference type="EMBL" id="CAH0113516.1"/>
    </source>
</evidence>
<dbReference type="SMART" id="SM00678">
    <property type="entry name" value="WWE"/>
    <property type="match status" value="2"/>
</dbReference>
<evidence type="ECO:0000256" key="2">
    <source>
        <dbReference type="SAM" id="MobiDB-lite"/>
    </source>
</evidence>
<dbReference type="Proteomes" id="UP000789390">
    <property type="component" value="Unassembled WGS sequence"/>
</dbReference>
<dbReference type="PANTHER" id="PTHR12622">
    <property type="entry name" value="DELTEX-RELATED"/>
    <property type="match status" value="1"/>
</dbReference>
<evidence type="ECO:0000313" key="5">
    <source>
        <dbReference type="Proteomes" id="UP000789390"/>
    </source>
</evidence>
<dbReference type="GO" id="GO:0008270">
    <property type="term" value="F:zinc ion binding"/>
    <property type="evidence" value="ECO:0007669"/>
    <property type="project" value="UniProtKB-KW"/>
</dbReference>
<dbReference type="UniPathway" id="UPA00143"/>
<proteinExistence type="inferred from homology"/>
<dbReference type="InterPro" id="IPR037197">
    <property type="entry name" value="WWE_dom_sf"/>
</dbReference>
<name>A0A8J2WP47_9CRUS</name>
<dbReference type="SUPFAM" id="SSF117839">
    <property type="entry name" value="WWE domain"/>
    <property type="match status" value="2"/>
</dbReference>
<protein>
    <recommendedName>
        <fullName evidence="1">E3 ubiquitin-protein ligase</fullName>
        <ecNumber evidence="1">2.3.2.27</ecNumber>
    </recommendedName>
</protein>
<dbReference type="GO" id="GO:0016567">
    <property type="term" value="P:protein ubiquitination"/>
    <property type="evidence" value="ECO:0007669"/>
    <property type="project" value="UniProtKB-UniRule"/>
</dbReference>
<keyword evidence="1" id="KW-0862">Zinc</keyword>
<organism evidence="4 5">
    <name type="scientific">Daphnia galeata</name>
    <dbReference type="NCBI Taxonomy" id="27404"/>
    <lineage>
        <taxon>Eukaryota</taxon>
        <taxon>Metazoa</taxon>
        <taxon>Ecdysozoa</taxon>
        <taxon>Arthropoda</taxon>
        <taxon>Crustacea</taxon>
        <taxon>Branchiopoda</taxon>
        <taxon>Diplostraca</taxon>
        <taxon>Cladocera</taxon>
        <taxon>Anomopoda</taxon>
        <taxon>Daphniidae</taxon>
        <taxon>Daphnia</taxon>
    </lineage>
</organism>
<dbReference type="PROSITE" id="PS50918">
    <property type="entry name" value="WWE"/>
    <property type="match status" value="2"/>
</dbReference>